<accession>A0A5M6CW11</accession>
<dbReference type="Proteomes" id="UP000324479">
    <property type="component" value="Unassembled WGS sequence"/>
</dbReference>
<dbReference type="EMBL" id="VWOX01000019">
    <property type="protein sequence ID" value="KAA5539411.1"/>
    <property type="molecule type" value="Genomic_DNA"/>
</dbReference>
<protein>
    <submittedName>
        <fullName evidence="1">Uncharacterized protein</fullName>
    </submittedName>
</protein>
<sequence length="98" mass="10732">MCFTILIAGVLWCFSDSIEPLDRSQYDAAVALYGACNQRSPERIAMIESKLPPPDAKSPPSGPGHGALKEIIDLAKRGHWDHATEACRALLEDQVVRD</sequence>
<proteinExistence type="predicted"/>
<keyword evidence="2" id="KW-1185">Reference proteome</keyword>
<comment type="caution">
    <text evidence="1">The sequence shown here is derived from an EMBL/GenBank/DDBJ whole genome shotgun (WGS) entry which is preliminary data.</text>
</comment>
<organism evidence="1 2">
    <name type="scientific">Roseiconus nitratireducens</name>
    <dbReference type="NCBI Taxonomy" id="2605748"/>
    <lineage>
        <taxon>Bacteria</taxon>
        <taxon>Pseudomonadati</taxon>
        <taxon>Planctomycetota</taxon>
        <taxon>Planctomycetia</taxon>
        <taxon>Pirellulales</taxon>
        <taxon>Pirellulaceae</taxon>
        <taxon>Roseiconus</taxon>
    </lineage>
</organism>
<gene>
    <name evidence="1" type="ORF">FYK55_24035</name>
</gene>
<reference evidence="1 2" key="1">
    <citation type="submission" date="2019-08" db="EMBL/GenBank/DDBJ databases">
        <authorList>
            <person name="Dhanesh K."/>
            <person name="Kumar G."/>
            <person name="Sasikala C."/>
            <person name="Venkata Ramana C."/>
        </authorList>
    </citation>
    <scope>NUCLEOTIDE SEQUENCE [LARGE SCALE GENOMIC DNA]</scope>
    <source>
        <strain evidence="1 2">JC645</strain>
    </source>
</reference>
<dbReference type="RefSeq" id="WP_150079186.1">
    <property type="nucleotide sequence ID" value="NZ_VWOX01000019.1"/>
</dbReference>
<evidence type="ECO:0000313" key="2">
    <source>
        <dbReference type="Proteomes" id="UP000324479"/>
    </source>
</evidence>
<dbReference type="AlphaFoldDB" id="A0A5M6CW11"/>
<name>A0A5M6CW11_9BACT</name>
<evidence type="ECO:0000313" key="1">
    <source>
        <dbReference type="EMBL" id="KAA5539411.1"/>
    </source>
</evidence>